<proteinExistence type="inferred from homology"/>
<evidence type="ECO:0000259" key="2">
    <source>
        <dbReference type="Pfam" id="PF00582"/>
    </source>
</evidence>
<dbReference type="InterPro" id="IPR006016">
    <property type="entry name" value="UspA"/>
</dbReference>
<organism evidence="3 4">
    <name type="scientific">bacterium (Candidatus Blackallbacteria) CG17_big_fil_post_rev_8_21_14_2_50_48_46</name>
    <dbReference type="NCBI Taxonomy" id="2014261"/>
    <lineage>
        <taxon>Bacteria</taxon>
        <taxon>Candidatus Blackallbacteria</taxon>
    </lineage>
</organism>
<accession>A0A2M7FX01</accession>
<dbReference type="SUPFAM" id="SSF52402">
    <property type="entry name" value="Adenine nucleotide alpha hydrolases-like"/>
    <property type="match status" value="2"/>
</dbReference>
<dbReference type="InterPro" id="IPR014729">
    <property type="entry name" value="Rossmann-like_a/b/a_fold"/>
</dbReference>
<dbReference type="InterPro" id="IPR006015">
    <property type="entry name" value="Universal_stress_UspA"/>
</dbReference>
<dbReference type="AlphaFoldDB" id="A0A2M7FX01"/>
<feature type="domain" description="UspA" evidence="2">
    <location>
        <begin position="1"/>
        <end position="138"/>
    </location>
</feature>
<evidence type="ECO:0000313" key="4">
    <source>
        <dbReference type="Proteomes" id="UP000231019"/>
    </source>
</evidence>
<dbReference type="EMBL" id="PFFQ01000066">
    <property type="protein sequence ID" value="PIW13787.1"/>
    <property type="molecule type" value="Genomic_DNA"/>
</dbReference>
<dbReference type="Pfam" id="PF00582">
    <property type="entry name" value="Usp"/>
    <property type="match status" value="2"/>
</dbReference>
<feature type="domain" description="UspA" evidence="2">
    <location>
        <begin position="145"/>
        <end position="288"/>
    </location>
</feature>
<dbReference type="PRINTS" id="PR01438">
    <property type="entry name" value="UNVRSLSTRESS"/>
</dbReference>
<protein>
    <recommendedName>
        <fullName evidence="2">UspA domain-containing protein</fullName>
    </recommendedName>
</protein>
<dbReference type="Proteomes" id="UP000231019">
    <property type="component" value="Unassembled WGS sequence"/>
</dbReference>
<dbReference type="PANTHER" id="PTHR46268:SF6">
    <property type="entry name" value="UNIVERSAL STRESS PROTEIN UP12"/>
    <property type="match status" value="1"/>
</dbReference>
<evidence type="ECO:0000313" key="3">
    <source>
        <dbReference type="EMBL" id="PIW13787.1"/>
    </source>
</evidence>
<dbReference type="CDD" id="cd00293">
    <property type="entry name" value="USP-like"/>
    <property type="match status" value="2"/>
</dbReference>
<gene>
    <name evidence="3" type="ORF">COW36_24275</name>
</gene>
<dbReference type="PANTHER" id="PTHR46268">
    <property type="entry name" value="STRESS RESPONSE PROTEIN NHAX"/>
    <property type="match status" value="1"/>
</dbReference>
<dbReference type="Gene3D" id="3.40.50.620">
    <property type="entry name" value="HUPs"/>
    <property type="match status" value="2"/>
</dbReference>
<comment type="similarity">
    <text evidence="1">Belongs to the universal stress protein A family.</text>
</comment>
<name>A0A2M7FX01_9BACT</name>
<evidence type="ECO:0000256" key="1">
    <source>
        <dbReference type="ARBA" id="ARBA00008791"/>
    </source>
</evidence>
<reference evidence="3 4" key="1">
    <citation type="submission" date="2017-09" db="EMBL/GenBank/DDBJ databases">
        <title>Depth-based differentiation of microbial function through sediment-hosted aquifers and enrichment of novel symbionts in the deep terrestrial subsurface.</title>
        <authorList>
            <person name="Probst A.J."/>
            <person name="Ladd B."/>
            <person name="Jarett J.K."/>
            <person name="Geller-Mcgrath D.E."/>
            <person name="Sieber C.M."/>
            <person name="Emerson J.B."/>
            <person name="Anantharaman K."/>
            <person name="Thomas B.C."/>
            <person name="Malmstrom R."/>
            <person name="Stieglmeier M."/>
            <person name="Klingl A."/>
            <person name="Woyke T."/>
            <person name="Ryan C.M."/>
            <person name="Banfield J.F."/>
        </authorList>
    </citation>
    <scope>NUCLEOTIDE SEQUENCE [LARGE SCALE GENOMIC DNA]</scope>
    <source>
        <strain evidence="3">CG17_big_fil_post_rev_8_21_14_2_50_48_46</strain>
    </source>
</reference>
<sequence>MIKRLTVALDLTSLDEKVLTYTQFLCKSLPIEKIYFIHVAQKLDLPESYLREHPELQPLDETLQEQMQAVVSQCLSLPEKINFEYDVLEGELLNTLVHHSKVKLADLMVVGKRDDESHPDLLAEKLARRSPCSVLFVPETFDLNIRHILVPTDFSPHSRQALETAVQLSSVVDGDVIHVLNLFDVPAGYAKTGMSYEAFSADMQRYAEEDMQKFIQNLSLAGNTIETHVADAEGNEKSHLMRDWLKNLDCQLLVAGSKGRTNITAMFLGSLTEKLIKLDLKVPVLVIKKKNESLGFFQALVDGEI</sequence>
<comment type="caution">
    <text evidence="3">The sequence shown here is derived from an EMBL/GenBank/DDBJ whole genome shotgun (WGS) entry which is preliminary data.</text>
</comment>